<dbReference type="Gene3D" id="3.30.40.10">
    <property type="entry name" value="Zinc/RING finger domain, C3HC4 (zinc finger)"/>
    <property type="match status" value="1"/>
</dbReference>
<keyword evidence="1" id="KW-0479">Metal-binding</keyword>
<keyword evidence="5" id="KW-1185">Reference proteome</keyword>
<dbReference type="CDD" id="cd15489">
    <property type="entry name" value="PHD_SF"/>
    <property type="match status" value="1"/>
</dbReference>
<dbReference type="PANTHER" id="PTHR34451">
    <property type="entry name" value="PHD FINGER FAMILY PROTEIN"/>
    <property type="match status" value="1"/>
</dbReference>
<dbReference type="InterPro" id="IPR011011">
    <property type="entry name" value="Znf_FYVE_PHD"/>
</dbReference>
<protein>
    <submittedName>
        <fullName evidence="4">Uncharacterized protein</fullName>
    </submittedName>
</protein>
<comment type="caution">
    <text evidence="4">The sequence shown here is derived from an EMBL/GenBank/DDBJ whole genome shotgun (WGS) entry which is preliminary data.</text>
</comment>
<dbReference type="InterPro" id="IPR013083">
    <property type="entry name" value="Znf_RING/FYVE/PHD"/>
</dbReference>
<evidence type="ECO:0000256" key="1">
    <source>
        <dbReference type="ARBA" id="ARBA00022723"/>
    </source>
</evidence>
<organism evidence="4 5">
    <name type="scientific">Acacia crassicarpa</name>
    <name type="common">northern wattle</name>
    <dbReference type="NCBI Taxonomy" id="499986"/>
    <lineage>
        <taxon>Eukaryota</taxon>
        <taxon>Viridiplantae</taxon>
        <taxon>Streptophyta</taxon>
        <taxon>Embryophyta</taxon>
        <taxon>Tracheophyta</taxon>
        <taxon>Spermatophyta</taxon>
        <taxon>Magnoliopsida</taxon>
        <taxon>eudicotyledons</taxon>
        <taxon>Gunneridae</taxon>
        <taxon>Pentapetalae</taxon>
        <taxon>rosids</taxon>
        <taxon>fabids</taxon>
        <taxon>Fabales</taxon>
        <taxon>Fabaceae</taxon>
        <taxon>Caesalpinioideae</taxon>
        <taxon>mimosoid clade</taxon>
        <taxon>Acacieae</taxon>
        <taxon>Acacia</taxon>
    </lineage>
</organism>
<dbReference type="PANTHER" id="PTHR34451:SF7">
    <property type="entry name" value="PHD FINGER FAMILY PROTEIN"/>
    <property type="match status" value="1"/>
</dbReference>
<sequence length="208" mass="22596">MTPDQSSSPSCEGCGISRDLSLLLYNVRYRASQRRFCTNCVLKNHQGLFCPICFDVYDDSPPPHLRLICHKCPSLAHRSCVVASSDSDATPAFYLCPPCGDPKFTYFKLTSKNPTVAKENGDRDSVDLVAVSAQNGNSIRAVDMQSARVLVAAARIAASSMTKAAAAARIDAERRCKEAALARKKAREALEQVEYLAAKEKDAKGFSA</sequence>
<reference evidence="4" key="1">
    <citation type="submission" date="2023-10" db="EMBL/GenBank/DDBJ databases">
        <title>Chromosome-level genome of the transformable northern wattle, Acacia crassicarpa.</title>
        <authorList>
            <person name="Massaro I."/>
            <person name="Sinha N.R."/>
            <person name="Poethig S."/>
            <person name="Leichty A.R."/>
        </authorList>
    </citation>
    <scope>NUCLEOTIDE SEQUENCE</scope>
    <source>
        <strain evidence="4">Acra3RX</strain>
        <tissue evidence="4">Leaf</tissue>
    </source>
</reference>
<keyword evidence="3" id="KW-0862">Zinc</keyword>
<accession>A0AAE1J8V4</accession>
<dbReference type="AlphaFoldDB" id="A0AAE1J8V4"/>
<name>A0AAE1J8V4_9FABA</name>
<evidence type="ECO:0000256" key="2">
    <source>
        <dbReference type="ARBA" id="ARBA00022771"/>
    </source>
</evidence>
<evidence type="ECO:0000313" key="4">
    <source>
        <dbReference type="EMBL" id="KAK4266022.1"/>
    </source>
</evidence>
<dbReference type="Proteomes" id="UP001293593">
    <property type="component" value="Unassembled WGS sequence"/>
</dbReference>
<gene>
    <name evidence="4" type="ORF">QN277_026997</name>
</gene>
<dbReference type="EMBL" id="JAWXYG010000008">
    <property type="protein sequence ID" value="KAK4266022.1"/>
    <property type="molecule type" value="Genomic_DNA"/>
</dbReference>
<evidence type="ECO:0000256" key="3">
    <source>
        <dbReference type="ARBA" id="ARBA00022833"/>
    </source>
</evidence>
<evidence type="ECO:0000313" key="5">
    <source>
        <dbReference type="Proteomes" id="UP001293593"/>
    </source>
</evidence>
<proteinExistence type="predicted"/>
<keyword evidence="2" id="KW-0863">Zinc-finger</keyword>
<dbReference type="SUPFAM" id="SSF57903">
    <property type="entry name" value="FYVE/PHD zinc finger"/>
    <property type="match status" value="1"/>
</dbReference>
<dbReference type="GO" id="GO:0008270">
    <property type="term" value="F:zinc ion binding"/>
    <property type="evidence" value="ECO:0007669"/>
    <property type="project" value="UniProtKB-KW"/>
</dbReference>